<evidence type="ECO:0000313" key="2">
    <source>
        <dbReference type="EMBL" id="MPC77431.1"/>
    </source>
</evidence>
<name>A0A5B7HWG2_PORTR</name>
<organism evidence="2 3">
    <name type="scientific">Portunus trituberculatus</name>
    <name type="common">Swimming crab</name>
    <name type="synonym">Neptunus trituberculatus</name>
    <dbReference type="NCBI Taxonomy" id="210409"/>
    <lineage>
        <taxon>Eukaryota</taxon>
        <taxon>Metazoa</taxon>
        <taxon>Ecdysozoa</taxon>
        <taxon>Arthropoda</taxon>
        <taxon>Crustacea</taxon>
        <taxon>Multicrustacea</taxon>
        <taxon>Malacostraca</taxon>
        <taxon>Eumalacostraca</taxon>
        <taxon>Eucarida</taxon>
        <taxon>Decapoda</taxon>
        <taxon>Pleocyemata</taxon>
        <taxon>Brachyura</taxon>
        <taxon>Eubrachyura</taxon>
        <taxon>Portunoidea</taxon>
        <taxon>Portunidae</taxon>
        <taxon>Portuninae</taxon>
        <taxon>Portunus</taxon>
    </lineage>
</organism>
<evidence type="ECO:0000256" key="1">
    <source>
        <dbReference type="SAM" id="MobiDB-lite"/>
    </source>
</evidence>
<gene>
    <name evidence="2" type="ORF">E2C01_071884</name>
</gene>
<proteinExistence type="predicted"/>
<dbReference type="Proteomes" id="UP000324222">
    <property type="component" value="Unassembled WGS sequence"/>
</dbReference>
<protein>
    <submittedName>
        <fullName evidence="2">Uncharacterized protein</fullName>
    </submittedName>
</protein>
<reference evidence="2 3" key="1">
    <citation type="submission" date="2019-05" db="EMBL/GenBank/DDBJ databases">
        <title>Another draft genome of Portunus trituberculatus and its Hox gene families provides insights of decapod evolution.</title>
        <authorList>
            <person name="Jeong J.-H."/>
            <person name="Song I."/>
            <person name="Kim S."/>
            <person name="Choi T."/>
            <person name="Kim D."/>
            <person name="Ryu S."/>
            <person name="Kim W."/>
        </authorList>
    </citation>
    <scope>NUCLEOTIDE SEQUENCE [LARGE SCALE GENOMIC DNA]</scope>
    <source>
        <tissue evidence="2">Muscle</tissue>
    </source>
</reference>
<accession>A0A5B7HWG2</accession>
<feature type="region of interest" description="Disordered" evidence="1">
    <location>
        <begin position="1"/>
        <end position="56"/>
    </location>
</feature>
<feature type="compositionally biased region" description="Low complexity" evidence="1">
    <location>
        <begin position="16"/>
        <end position="36"/>
    </location>
</feature>
<sequence>MSVCEATERSNKEETPSTPAAAATTRASAIQQLQQQASDTPQQGPRTHHSGKRILSREQESTIGFFHTEQWVFSCVKGLSHRKEACAIVMQRPR</sequence>
<feature type="compositionally biased region" description="Basic and acidic residues" evidence="1">
    <location>
        <begin position="1"/>
        <end position="15"/>
    </location>
</feature>
<comment type="caution">
    <text evidence="2">The sequence shown here is derived from an EMBL/GenBank/DDBJ whole genome shotgun (WGS) entry which is preliminary data.</text>
</comment>
<keyword evidence="3" id="KW-1185">Reference proteome</keyword>
<dbReference type="AlphaFoldDB" id="A0A5B7HWG2"/>
<evidence type="ECO:0000313" key="3">
    <source>
        <dbReference type="Proteomes" id="UP000324222"/>
    </source>
</evidence>
<dbReference type="EMBL" id="VSRR010045867">
    <property type="protein sequence ID" value="MPC77431.1"/>
    <property type="molecule type" value="Genomic_DNA"/>
</dbReference>